<dbReference type="GO" id="GO:0004807">
    <property type="term" value="F:triose-phosphate isomerase activity"/>
    <property type="evidence" value="ECO:0007669"/>
    <property type="project" value="UniProtKB-EC"/>
</dbReference>
<dbReference type="PANTHER" id="PTHR21139:SF2">
    <property type="entry name" value="TRIOSEPHOSPHATE ISOMERASE"/>
    <property type="match status" value="1"/>
</dbReference>
<dbReference type="Pfam" id="PF00121">
    <property type="entry name" value="TIM"/>
    <property type="match status" value="1"/>
</dbReference>
<dbReference type="PANTHER" id="PTHR21139">
    <property type="entry name" value="TRIOSEPHOSPHATE ISOMERASE"/>
    <property type="match status" value="1"/>
</dbReference>
<sequence>MINDVGCKWVILGHSDEKKNVFKEGVMSWLVRNGPCLYQTGLKVIACIGELLSEREAGKTPEVDCQGNSMLLLVSVVLFDGDSHQMIN</sequence>
<evidence type="ECO:0000313" key="8">
    <source>
        <dbReference type="EMBL" id="KAJ7379702.1"/>
    </source>
</evidence>
<dbReference type="Proteomes" id="UP001163046">
    <property type="component" value="Unassembled WGS sequence"/>
</dbReference>
<name>A0A9W9ZDQ8_9CNID</name>
<dbReference type="GO" id="GO:0006094">
    <property type="term" value="P:gluconeogenesis"/>
    <property type="evidence" value="ECO:0007669"/>
    <property type="project" value="UniProtKB-KW"/>
</dbReference>
<keyword evidence="7" id="KW-0324">Glycolysis</keyword>
<comment type="pathway">
    <text evidence="7">Carbohydrate biosynthesis; gluconeogenesis.</text>
</comment>
<dbReference type="PROSITE" id="PS51440">
    <property type="entry name" value="TIM_2"/>
    <property type="match status" value="1"/>
</dbReference>
<reference evidence="8" key="1">
    <citation type="submission" date="2023-01" db="EMBL/GenBank/DDBJ databases">
        <title>Genome assembly of the deep-sea coral Lophelia pertusa.</title>
        <authorList>
            <person name="Herrera S."/>
            <person name="Cordes E."/>
        </authorList>
    </citation>
    <scope>NUCLEOTIDE SEQUENCE</scope>
    <source>
        <strain evidence="8">USNM1676648</strain>
        <tissue evidence="8">Polyp</tissue>
    </source>
</reference>
<protein>
    <recommendedName>
        <fullName evidence="4 7">Triosephosphate isomerase</fullName>
        <ecNumber evidence="7">5.3.1.1</ecNumber>
    </recommendedName>
</protein>
<dbReference type="EMBL" id="MU826356">
    <property type="protein sequence ID" value="KAJ7379702.1"/>
    <property type="molecule type" value="Genomic_DNA"/>
</dbReference>
<comment type="subunit">
    <text evidence="3">Homodimer.</text>
</comment>
<dbReference type="GO" id="GO:0006096">
    <property type="term" value="P:glycolytic process"/>
    <property type="evidence" value="ECO:0007669"/>
    <property type="project" value="UniProtKB-KW"/>
</dbReference>
<evidence type="ECO:0000256" key="6">
    <source>
        <dbReference type="ARBA" id="ARBA00023235"/>
    </source>
</evidence>
<dbReference type="EC" id="5.3.1.1" evidence="7"/>
<dbReference type="GO" id="GO:0005829">
    <property type="term" value="C:cytosol"/>
    <property type="evidence" value="ECO:0007669"/>
    <property type="project" value="TreeGrafter"/>
</dbReference>
<dbReference type="GO" id="GO:0046166">
    <property type="term" value="P:glyceraldehyde-3-phosphate biosynthetic process"/>
    <property type="evidence" value="ECO:0007669"/>
    <property type="project" value="TreeGrafter"/>
</dbReference>
<evidence type="ECO:0000256" key="7">
    <source>
        <dbReference type="RuleBase" id="RU363013"/>
    </source>
</evidence>
<evidence type="ECO:0000256" key="4">
    <source>
        <dbReference type="ARBA" id="ARBA00019397"/>
    </source>
</evidence>
<dbReference type="InterPro" id="IPR000652">
    <property type="entry name" value="Triosephosphate_isomerase"/>
</dbReference>
<dbReference type="SUPFAM" id="SSF51351">
    <property type="entry name" value="Triosephosphate isomerase (TIM)"/>
    <property type="match status" value="1"/>
</dbReference>
<dbReference type="AlphaFoldDB" id="A0A9W9ZDQ8"/>
<gene>
    <name evidence="8" type="primary">TPI1_1</name>
    <name evidence="8" type="ORF">OS493_014107</name>
</gene>
<comment type="pathway">
    <text evidence="1 7">Carbohydrate degradation; glycolysis; D-glyceraldehyde 3-phosphate from glycerone phosphate: step 1/1.</text>
</comment>
<evidence type="ECO:0000256" key="1">
    <source>
        <dbReference type="ARBA" id="ARBA00004680"/>
    </source>
</evidence>
<evidence type="ECO:0000256" key="5">
    <source>
        <dbReference type="ARBA" id="ARBA00022432"/>
    </source>
</evidence>
<comment type="catalytic activity">
    <reaction evidence="7">
        <text>D-glyceraldehyde 3-phosphate = dihydroxyacetone phosphate</text>
        <dbReference type="Rhea" id="RHEA:18585"/>
        <dbReference type="ChEBI" id="CHEBI:57642"/>
        <dbReference type="ChEBI" id="CHEBI:59776"/>
        <dbReference type="EC" id="5.3.1.1"/>
    </reaction>
</comment>
<keyword evidence="9" id="KW-1185">Reference proteome</keyword>
<comment type="similarity">
    <text evidence="2 7">Belongs to the triosephosphate isomerase family.</text>
</comment>
<evidence type="ECO:0000256" key="3">
    <source>
        <dbReference type="ARBA" id="ARBA00011738"/>
    </source>
</evidence>
<evidence type="ECO:0000256" key="2">
    <source>
        <dbReference type="ARBA" id="ARBA00007422"/>
    </source>
</evidence>
<dbReference type="InterPro" id="IPR035990">
    <property type="entry name" value="TIM_sf"/>
</dbReference>
<proteinExistence type="inferred from homology"/>
<dbReference type="GO" id="GO:0019563">
    <property type="term" value="P:glycerol catabolic process"/>
    <property type="evidence" value="ECO:0007669"/>
    <property type="project" value="TreeGrafter"/>
</dbReference>
<dbReference type="InterPro" id="IPR013785">
    <property type="entry name" value="Aldolase_TIM"/>
</dbReference>
<evidence type="ECO:0000313" key="9">
    <source>
        <dbReference type="Proteomes" id="UP001163046"/>
    </source>
</evidence>
<accession>A0A9W9ZDQ8</accession>
<keyword evidence="6 7" id="KW-0413">Isomerase</keyword>
<keyword evidence="5 7" id="KW-0312">Gluconeogenesis</keyword>
<organism evidence="8 9">
    <name type="scientific">Desmophyllum pertusum</name>
    <dbReference type="NCBI Taxonomy" id="174260"/>
    <lineage>
        <taxon>Eukaryota</taxon>
        <taxon>Metazoa</taxon>
        <taxon>Cnidaria</taxon>
        <taxon>Anthozoa</taxon>
        <taxon>Hexacorallia</taxon>
        <taxon>Scleractinia</taxon>
        <taxon>Caryophylliina</taxon>
        <taxon>Caryophylliidae</taxon>
        <taxon>Desmophyllum</taxon>
    </lineage>
</organism>
<dbReference type="OrthoDB" id="6715177at2759"/>
<comment type="caution">
    <text evidence="8">The sequence shown here is derived from an EMBL/GenBank/DDBJ whole genome shotgun (WGS) entry which is preliminary data.</text>
</comment>
<dbReference type="Gene3D" id="3.20.20.70">
    <property type="entry name" value="Aldolase class I"/>
    <property type="match status" value="1"/>
</dbReference>